<accession>A0AC61QJJ7</accession>
<proteinExistence type="predicted"/>
<protein>
    <submittedName>
        <fullName evidence="1">Uncharacterized protein</fullName>
    </submittedName>
</protein>
<evidence type="ECO:0000313" key="2">
    <source>
        <dbReference type="Proteomes" id="UP000294588"/>
    </source>
</evidence>
<keyword evidence="2" id="KW-1185">Reference proteome</keyword>
<reference evidence="1" key="1">
    <citation type="submission" date="2019-03" db="EMBL/GenBank/DDBJ databases">
        <title>Candidatus Syntrophosphaera thermopropionivorans: a novel player in syntrophic propionate oxidation during anaerobic digestion.</title>
        <authorList>
            <person name="Dyksma S."/>
        </authorList>
    </citation>
    <scope>NUCLEOTIDE SEQUENCE</scope>
    <source>
        <strain evidence="1">W5</strain>
    </source>
</reference>
<evidence type="ECO:0000313" key="1">
    <source>
        <dbReference type="EMBL" id="TDF73278.1"/>
    </source>
</evidence>
<dbReference type="Proteomes" id="UP000294588">
    <property type="component" value="Unassembled WGS sequence"/>
</dbReference>
<gene>
    <name evidence="1" type="ORF">E0946_03655</name>
</gene>
<name>A0AC61QJJ7_9BACT</name>
<sequence length="521" mass="56958">MRCLCSVLLILFSCFLSAATVISGGNVSGVWSVAGSPYLINGNIIIPEGESLTLNPGVELQFQGYYTLKIQGRLQAIGTFSDSIKFSTTSNTQKWRGILMQDIASSNDSTIFRYCSLSRGDARQDSQDKNGGIIRVLNSSRLLIENCCFSYATADSGGALYAKNSSFKVKNCFFYNCSANYDGGAIFTSLPDLNHQTSLYIEHCTFKSNSAGKMGGGITLCGGSHYIICSKFSNNYAQNGGGGIALKNNCHYLCLNNLIVNNGTSHQGGGFFASSYASGNSIINNTICNNSATINYPNGGPGGLYIRGYADCYNNIIWGNSSSQGQIGIRTDGPSQFFDYNDIENGLAAFNISWENEPWQDSQYGNHNITGNPQFIQPTIDNSLNLDGLAADWRLHQNSPCRNSGNPSTDISLYLFDLAGNPRIMENYIDIGAYEYRNMSIPQVPQNVRIIKNSDLLYLNWDPVNQALDGTPIYNISYNIYYSLNPSGIWEYLGSSNNPFFILDSENNSQAFFKVCAVGNP</sequence>
<dbReference type="EMBL" id="SMOG01000007">
    <property type="protein sequence ID" value="TDF73278.1"/>
    <property type="molecule type" value="Genomic_DNA"/>
</dbReference>
<comment type="caution">
    <text evidence="1">The sequence shown here is derived from an EMBL/GenBank/DDBJ whole genome shotgun (WGS) entry which is preliminary data.</text>
</comment>
<organism evidence="1 2">
    <name type="scientific">Candidatus Syntrophosphaera thermopropionivorans</name>
    <dbReference type="NCBI Taxonomy" id="2593015"/>
    <lineage>
        <taxon>Bacteria</taxon>
        <taxon>Pseudomonadati</taxon>
        <taxon>Candidatus Cloacimonadota</taxon>
        <taxon>Candidatus Cloacimonadia</taxon>
        <taxon>Candidatus Cloacimonadales</taxon>
        <taxon>Candidatus Cloacimonadaceae</taxon>
        <taxon>Candidatus Syntrophosphaera</taxon>
    </lineage>
</organism>